<dbReference type="PANTHER" id="PTHR31149:SF7">
    <property type="entry name" value="EXPRESSED PROTEIN"/>
    <property type="match status" value="1"/>
</dbReference>
<dbReference type="OMA" id="QITEWET"/>
<feature type="region of interest" description="Disordered" evidence="2">
    <location>
        <begin position="1"/>
        <end position="23"/>
    </location>
</feature>
<dbReference type="GO" id="GO:0005886">
    <property type="term" value="C:plasma membrane"/>
    <property type="evidence" value="ECO:0007669"/>
    <property type="project" value="TreeGrafter"/>
</dbReference>
<dbReference type="Pfam" id="PF23080">
    <property type="entry name" value="DUF7046"/>
    <property type="match status" value="1"/>
</dbReference>
<accession>A0A7N1A0T7</accession>
<proteinExistence type="predicted"/>
<feature type="coiled-coil region" evidence="1">
    <location>
        <begin position="104"/>
        <end position="137"/>
    </location>
</feature>
<protein>
    <submittedName>
        <fullName evidence="5">Uncharacterized protein</fullName>
    </submittedName>
</protein>
<feature type="domain" description="DUF7046" evidence="3">
    <location>
        <begin position="435"/>
        <end position="515"/>
    </location>
</feature>
<dbReference type="Gramene" id="Kaladp0068s0150.1.v1.1">
    <property type="protein sequence ID" value="Kaladp0068s0150.1.v1.1"/>
    <property type="gene ID" value="Kaladp0068s0150.v1.1"/>
</dbReference>
<dbReference type="FunFam" id="2.60.40.2700:FF:000001">
    <property type="entry name" value="Transmembrane protein"/>
    <property type="match status" value="1"/>
</dbReference>
<feature type="domain" description="AIR9-like A9" evidence="4">
    <location>
        <begin position="341"/>
        <end position="394"/>
    </location>
</feature>
<organism evidence="5 6">
    <name type="scientific">Kalanchoe fedtschenkoi</name>
    <name type="common">Lavender scallops</name>
    <name type="synonym">South American air plant</name>
    <dbReference type="NCBI Taxonomy" id="63787"/>
    <lineage>
        <taxon>Eukaryota</taxon>
        <taxon>Viridiplantae</taxon>
        <taxon>Streptophyta</taxon>
        <taxon>Embryophyta</taxon>
        <taxon>Tracheophyta</taxon>
        <taxon>Spermatophyta</taxon>
        <taxon>Magnoliopsida</taxon>
        <taxon>eudicotyledons</taxon>
        <taxon>Gunneridae</taxon>
        <taxon>Pentapetalae</taxon>
        <taxon>Saxifragales</taxon>
        <taxon>Crassulaceae</taxon>
        <taxon>Kalanchoe</taxon>
    </lineage>
</organism>
<keyword evidence="6" id="KW-1185">Reference proteome</keyword>
<dbReference type="Proteomes" id="UP000594263">
    <property type="component" value="Unplaced"/>
</dbReference>
<sequence>MSNNNDDDPHQIQSSKNDDSFIYGGLENQTSLVSRMSKGKDSSNIEDQDAMELQLKLKAQEEEIHSLREQIALASIKELQSLKEKCALERRLSELRLAIDERQHERITSSMNELNRRKADVEENVRLTENLKDVEEDRYIFMSSMISILADFDIWPCVYNASSISSSIKRLHDQLQWKIQSGHTKIRELHSAAESVHSDNLGGVDLKVQGKNDLTASSQFSTEHQVDQISDMARHLHLNAPVQSAEQAQTPKFGNMQDFSFNTQREVATSIANKSLYRGMEVNAGERTEDISGYPPNMYNDANSVYSDEEIPGIEGFQIIGDAKPGCKLLGCGFPVRGTSLCMFQWVRHLPDGTWHYIEGATNPEYVVTADDVDRLIAVECIPMDDYNRQGEIVRLFANDQKKITCEPEMQHEIDTYIAKGQASFVVDLLMDSPDNWEPATLTLRKSSFQIKTNNGGHEIISETYSKDSSIKVPCGLSTQFVLVTCDGSSYPFSTNSVRIRDTLVLTMRIFQSKNLAVTGLHWSPYALLCMTKPKTRTKAAETEKLRHSNWASCIKF</sequence>
<evidence type="ECO:0000259" key="3">
    <source>
        <dbReference type="Pfam" id="PF23080"/>
    </source>
</evidence>
<dbReference type="Gene3D" id="2.60.40.2700">
    <property type="match status" value="1"/>
</dbReference>
<evidence type="ECO:0000256" key="2">
    <source>
        <dbReference type="SAM" id="MobiDB-lite"/>
    </source>
</evidence>
<reference evidence="5" key="1">
    <citation type="submission" date="2021-01" db="UniProtKB">
        <authorList>
            <consortium name="EnsemblPlants"/>
        </authorList>
    </citation>
    <scope>IDENTIFICATION</scope>
</reference>
<dbReference type="PANTHER" id="PTHR31149">
    <property type="entry name" value="EXPRESSED PROTEIN"/>
    <property type="match status" value="1"/>
</dbReference>
<dbReference type="InterPro" id="IPR055474">
    <property type="entry name" value="DUF7046"/>
</dbReference>
<dbReference type="Pfam" id="PF23197">
    <property type="entry name" value="IG_AIR9"/>
    <property type="match status" value="1"/>
</dbReference>
<evidence type="ECO:0000256" key="1">
    <source>
        <dbReference type="SAM" id="Coils"/>
    </source>
</evidence>
<dbReference type="InterPro" id="IPR056284">
    <property type="entry name" value="AIR9-like_A9"/>
</dbReference>
<keyword evidence="1" id="KW-0175">Coiled coil</keyword>
<evidence type="ECO:0000313" key="6">
    <source>
        <dbReference type="Proteomes" id="UP000594263"/>
    </source>
</evidence>
<dbReference type="EnsemblPlants" id="Kaladp0068s0150.1.v1.1">
    <property type="protein sequence ID" value="Kaladp0068s0150.1.v1.1"/>
    <property type="gene ID" value="Kaladp0068s0150.v1.1"/>
</dbReference>
<evidence type="ECO:0000259" key="4">
    <source>
        <dbReference type="Pfam" id="PF23197"/>
    </source>
</evidence>
<feature type="coiled-coil region" evidence="1">
    <location>
        <begin position="50"/>
        <end position="77"/>
    </location>
</feature>
<evidence type="ECO:0000313" key="5">
    <source>
        <dbReference type="EnsemblPlants" id="Kaladp0068s0150.1.v1.1"/>
    </source>
</evidence>
<name>A0A7N1A0T7_KALFE</name>
<dbReference type="AlphaFoldDB" id="A0A7N1A0T7"/>